<evidence type="ECO:0000313" key="8">
    <source>
        <dbReference type="Proteomes" id="UP000233551"/>
    </source>
</evidence>
<name>A0A2I0K222_PUNGR</name>
<dbReference type="STRING" id="22663.A0A2I0K222"/>
<keyword evidence="3" id="KW-0238">DNA-binding</keyword>
<feature type="domain" description="NAC" evidence="6">
    <location>
        <begin position="114"/>
        <end position="268"/>
    </location>
</feature>
<evidence type="ECO:0000256" key="4">
    <source>
        <dbReference type="ARBA" id="ARBA00023163"/>
    </source>
</evidence>
<dbReference type="InterPro" id="IPR003441">
    <property type="entry name" value="NAC-dom"/>
</dbReference>
<evidence type="ECO:0000259" key="6">
    <source>
        <dbReference type="PROSITE" id="PS51005"/>
    </source>
</evidence>
<evidence type="ECO:0000256" key="5">
    <source>
        <dbReference type="ARBA" id="ARBA00023242"/>
    </source>
</evidence>
<accession>A0A2I0K222</accession>
<evidence type="ECO:0000313" key="7">
    <source>
        <dbReference type="EMBL" id="PKI62599.1"/>
    </source>
</evidence>
<protein>
    <recommendedName>
        <fullName evidence="6">NAC domain-containing protein</fullName>
    </recommendedName>
</protein>
<reference evidence="7 8" key="1">
    <citation type="submission" date="2017-11" db="EMBL/GenBank/DDBJ databases">
        <title>De-novo sequencing of pomegranate (Punica granatum L.) genome.</title>
        <authorList>
            <person name="Akparov Z."/>
            <person name="Amiraslanov A."/>
            <person name="Hajiyeva S."/>
            <person name="Abbasov M."/>
            <person name="Kaur K."/>
            <person name="Hamwieh A."/>
            <person name="Solovyev V."/>
            <person name="Salamov A."/>
            <person name="Braich B."/>
            <person name="Kosarev P."/>
            <person name="Mahmoud A."/>
            <person name="Hajiyev E."/>
            <person name="Babayeva S."/>
            <person name="Izzatullayeva V."/>
            <person name="Mammadov A."/>
            <person name="Mammadov A."/>
            <person name="Sharifova S."/>
            <person name="Ojaghi J."/>
            <person name="Eynullazada K."/>
            <person name="Bayramov B."/>
            <person name="Abdulazimova A."/>
            <person name="Shahmuradov I."/>
        </authorList>
    </citation>
    <scope>NUCLEOTIDE SEQUENCE [LARGE SCALE GENOMIC DNA]</scope>
    <source>
        <strain evidence="8">cv. AG2017</strain>
        <tissue evidence="7">Leaf</tissue>
    </source>
</reference>
<keyword evidence="4" id="KW-0804">Transcription</keyword>
<sequence>MYTFHYYDRVVLYSDFQQGGPVAFGPVLKSLTLSTIFGFSLSNILIDVHICMEFSPYIASKGHCALSLFPKNYSIDIIGLILLLLFPSQAFSFHKEERLLEMEKLELPSTRFHFPPGFRFHPSDEELIIHYLQNKVTSHPLPATVIAEIDLYKYNPWELPQKALFGEDEWYFFSPRDRKYPNGARPNRAAASGYWKATGTDKPILAFGGSKSIGVKKSLVFYTGRPPKGVKTDWTMSEYRLPDAAIKLPRLKGSMRLDDWVLCRVRRKVNIPKYADDQEKQSSEPVWYSQSPKVEIARPMSKYSTSMNMDHLYGDCQAIASLLAGQSLPAMENIRSISFQGSNNSPGAVPNIYDQVNTLKRTSVEDDVTGDLIQPQKKQKEDITDEDLLLGTLETNQYNERRNQDDLFNLQVSDCMIDFPELNDWALKHLLTALP</sequence>
<dbReference type="FunFam" id="2.170.150.80:FF:000008">
    <property type="entry name" value="NAC domain-containing protein 72-like"/>
    <property type="match status" value="1"/>
</dbReference>
<gene>
    <name evidence="7" type="ORF">CRG98_017021</name>
</gene>
<organism evidence="7 8">
    <name type="scientific">Punica granatum</name>
    <name type="common">Pomegranate</name>
    <dbReference type="NCBI Taxonomy" id="22663"/>
    <lineage>
        <taxon>Eukaryota</taxon>
        <taxon>Viridiplantae</taxon>
        <taxon>Streptophyta</taxon>
        <taxon>Embryophyta</taxon>
        <taxon>Tracheophyta</taxon>
        <taxon>Spermatophyta</taxon>
        <taxon>Magnoliopsida</taxon>
        <taxon>eudicotyledons</taxon>
        <taxon>Gunneridae</taxon>
        <taxon>Pentapetalae</taxon>
        <taxon>rosids</taxon>
        <taxon>malvids</taxon>
        <taxon>Myrtales</taxon>
        <taxon>Lythraceae</taxon>
        <taxon>Punica</taxon>
    </lineage>
</organism>
<comment type="subcellular location">
    <subcellularLocation>
        <location evidence="1">Nucleus</location>
    </subcellularLocation>
</comment>
<dbReference type="AlphaFoldDB" id="A0A2I0K222"/>
<dbReference type="EMBL" id="PGOL01000961">
    <property type="protein sequence ID" value="PKI62599.1"/>
    <property type="molecule type" value="Genomic_DNA"/>
</dbReference>
<keyword evidence="2" id="KW-0805">Transcription regulation</keyword>
<dbReference type="Proteomes" id="UP000233551">
    <property type="component" value="Unassembled WGS sequence"/>
</dbReference>
<dbReference type="SUPFAM" id="SSF101941">
    <property type="entry name" value="NAC domain"/>
    <property type="match status" value="1"/>
</dbReference>
<dbReference type="PANTHER" id="PTHR31719">
    <property type="entry name" value="NAC TRANSCRIPTION FACTOR 56"/>
    <property type="match status" value="1"/>
</dbReference>
<dbReference type="PROSITE" id="PS51005">
    <property type="entry name" value="NAC"/>
    <property type="match status" value="1"/>
</dbReference>
<evidence type="ECO:0000256" key="2">
    <source>
        <dbReference type="ARBA" id="ARBA00023015"/>
    </source>
</evidence>
<dbReference type="GO" id="GO:0006355">
    <property type="term" value="P:regulation of DNA-templated transcription"/>
    <property type="evidence" value="ECO:0007669"/>
    <property type="project" value="InterPro"/>
</dbReference>
<evidence type="ECO:0000256" key="1">
    <source>
        <dbReference type="ARBA" id="ARBA00004123"/>
    </source>
</evidence>
<proteinExistence type="predicted"/>
<dbReference type="PANTHER" id="PTHR31719:SF157">
    <property type="entry name" value="NAC TRANSCRIPTION FACTOR-LIKE PROTEIN"/>
    <property type="match status" value="1"/>
</dbReference>
<dbReference type="Gene3D" id="2.170.150.80">
    <property type="entry name" value="NAC domain"/>
    <property type="match status" value="1"/>
</dbReference>
<comment type="caution">
    <text evidence="7">The sequence shown here is derived from an EMBL/GenBank/DDBJ whole genome shotgun (WGS) entry which is preliminary data.</text>
</comment>
<dbReference type="GO" id="GO:0005634">
    <property type="term" value="C:nucleus"/>
    <property type="evidence" value="ECO:0007669"/>
    <property type="project" value="UniProtKB-SubCell"/>
</dbReference>
<dbReference type="InterPro" id="IPR036093">
    <property type="entry name" value="NAC_dom_sf"/>
</dbReference>
<dbReference type="Pfam" id="PF02365">
    <property type="entry name" value="NAM"/>
    <property type="match status" value="1"/>
</dbReference>
<keyword evidence="8" id="KW-1185">Reference proteome</keyword>
<keyword evidence="5" id="KW-0539">Nucleus</keyword>
<evidence type="ECO:0000256" key="3">
    <source>
        <dbReference type="ARBA" id="ARBA00023125"/>
    </source>
</evidence>
<dbReference type="GO" id="GO:0003677">
    <property type="term" value="F:DNA binding"/>
    <property type="evidence" value="ECO:0007669"/>
    <property type="project" value="UniProtKB-KW"/>
</dbReference>